<feature type="domain" description="Amine oxidase" evidence="1">
    <location>
        <begin position="90"/>
        <end position="548"/>
    </location>
</feature>
<dbReference type="InterPro" id="IPR050281">
    <property type="entry name" value="Flavin_monoamine_oxidase"/>
</dbReference>
<dbReference type="EMBL" id="LLXE01000281">
    <property type="protein sequence ID" value="KUM58475.1"/>
    <property type="molecule type" value="Genomic_DNA"/>
</dbReference>
<dbReference type="GO" id="GO:0001716">
    <property type="term" value="F:L-amino-acid oxidase activity"/>
    <property type="evidence" value="ECO:0007669"/>
    <property type="project" value="TreeGrafter"/>
</dbReference>
<protein>
    <recommendedName>
        <fullName evidence="1">Amine oxidase domain-containing protein</fullName>
    </recommendedName>
</protein>
<evidence type="ECO:0000313" key="2">
    <source>
        <dbReference type="EMBL" id="KUM58475.1"/>
    </source>
</evidence>
<dbReference type="InterPro" id="IPR036188">
    <property type="entry name" value="FAD/NAD-bd_sf"/>
</dbReference>
<evidence type="ECO:0000313" key="3">
    <source>
        <dbReference type="Proteomes" id="UP000055045"/>
    </source>
</evidence>
<dbReference type="GO" id="GO:0009063">
    <property type="term" value="P:amino acid catabolic process"/>
    <property type="evidence" value="ECO:0007669"/>
    <property type="project" value="TreeGrafter"/>
</dbReference>
<dbReference type="PANTHER" id="PTHR10742:SF342">
    <property type="entry name" value="AMINE OXIDASE"/>
    <property type="match status" value="1"/>
</dbReference>
<name>A0A117NLZ1_PENFR</name>
<dbReference type="Gene3D" id="3.90.660.10">
    <property type="match status" value="1"/>
</dbReference>
<dbReference type="PANTHER" id="PTHR10742">
    <property type="entry name" value="FLAVIN MONOAMINE OXIDASE"/>
    <property type="match status" value="1"/>
</dbReference>
<dbReference type="STRING" id="48697.A0A117NLZ1"/>
<dbReference type="SUPFAM" id="SSF54373">
    <property type="entry name" value="FAD-linked reductases, C-terminal domain"/>
    <property type="match status" value="1"/>
</dbReference>
<dbReference type="InterPro" id="IPR002937">
    <property type="entry name" value="Amino_oxidase"/>
</dbReference>
<gene>
    <name evidence="2" type="ORF">ACN42_g8685</name>
</gene>
<evidence type="ECO:0000259" key="1">
    <source>
        <dbReference type="Pfam" id="PF01593"/>
    </source>
</evidence>
<dbReference type="Gene3D" id="1.20.1440.240">
    <property type="match status" value="1"/>
</dbReference>
<reference evidence="2 3" key="1">
    <citation type="submission" date="2015-10" db="EMBL/GenBank/DDBJ databases">
        <title>Genome sequencing of Penicillium freii.</title>
        <authorList>
            <person name="Nguyen H.D."/>
            <person name="Visagie C.M."/>
            <person name="Seifert K.A."/>
        </authorList>
    </citation>
    <scope>NUCLEOTIDE SEQUENCE [LARGE SCALE GENOMIC DNA]</scope>
    <source>
        <strain evidence="2 3">DAOM 242723</strain>
    </source>
</reference>
<sequence>MQLQLPYRELYSRPSVQVALCQDPPKHPGVHSFECPCCPDCSICGPGNPAVTRADNIKNIPSVRTSYREEESSDPPLDKNTKVCIIGAGIAGLYLALILQDLEIPNLSWDILEANRDRIGGRIYTHRFSEAHNDYYDVGAMRFPDIPIMSRVFDLFRRMQVPLKKFEMRERNTNTRGSDISKTKDSPSANLVSQCFGLYKKAMQKDFVQGFQLLIQADAMSTREYLRGSHKSDFMTIQAAESDTTGTGTFDQAFSESVMDSFDLDQSTTGSEDSGVVKWYSVDGGSSVVIERMCHQISKSSTIELGKQVRRIAINRSADLSVSCAGEKDARDGYATVFSTTPLACLQRIDTSSLHLDPIQEEAIRCLRYEDSTKVGIKFAYPWWIVDCGIRGGGAASTTLPSRTCVYPSNIAEQDWDQPAVLLASYTWGQDASRMGALISPSSASSDGGGDEGDDLLDLVLRDLVRQHQQHGITYEKLQSLYRDHHAFCWGNSRFSSGAFALFGPGQFTNLYPSLSLPAADGKFHIVGEASSVHHGWVIGSLNSAYVAVYRFLLRYGQQRAIQKLEKNWGTVHQLDLAGVARLDTPN</sequence>
<dbReference type="SUPFAM" id="SSF51905">
    <property type="entry name" value="FAD/NAD(P)-binding domain"/>
    <property type="match status" value="1"/>
</dbReference>
<comment type="caution">
    <text evidence="2">The sequence shown here is derived from an EMBL/GenBank/DDBJ whole genome shotgun (WGS) entry which is preliminary data.</text>
</comment>
<dbReference type="AlphaFoldDB" id="A0A117NLZ1"/>
<dbReference type="Pfam" id="PF01593">
    <property type="entry name" value="Amino_oxidase"/>
    <property type="match status" value="1"/>
</dbReference>
<proteinExistence type="predicted"/>
<accession>A0A117NLZ1</accession>
<organism evidence="2 3">
    <name type="scientific">Penicillium freii</name>
    <dbReference type="NCBI Taxonomy" id="48697"/>
    <lineage>
        <taxon>Eukaryota</taxon>
        <taxon>Fungi</taxon>
        <taxon>Dikarya</taxon>
        <taxon>Ascomycota</taxon>
        <taxon>Pezizomycotina</taxon>
        <taxon>Eurotiomycetes</taxon>
        <taxon>Eurotiomycetidae</taxon>
        <taxon>Eurotiales</taxon>
        <taxon>Aspergillaceae</taxon>
        <taxon>Penicillium</taxon>
    </lineage>
</organism>
<keyword evidence="3" id="KW-1185">Reference proteome</keyword>
<dbReference type="Proteomes" id="UP000055045">
    <property type="component" value="Unassembled WGS sequence"/>
</dbReference>
<dbReference type="Gene3D" id="3.50.50.60">
    <property type="entry name" value="FAD/NAD(P)-binding domain"/>
    <property type="match status" value="1"/>
</dbReference>